<proteinExistence type="predicted"/>
<evidence type="ECO:0000313" key="1">
    <source>
        <dbReference type="EMBL" id="VAW57029.1"/>
    </source>
</evidence>
<name>A0A3B0X644_9ZZZZ</name>
<organism evidence="1">
    <name type="scientific">hydrothermal vent metagenome</name>
    <dbReference type="NCBI Taxonomy" id="652676"/>
    <lineage>
        <taxon>unclassified sequences</taxon>
        <taxon>metagenomes</taxon>
        <taxon>ecological metagenomes</taxon>
    </lineage>
</organism>
<accession>A0A3B0X644</accession>
<reference evidence="1" key="1">
    <citation type="submission" date="2018-06" db="EMBL/GenBank/DDBJ databases">
        <authorList>
            <person name="Zhirakovskaya E."/>
        </authorList>
    </citation>
    <scope>NUCLEOTIDE SEQUENCE</scope>
</reference>
<gene>
    <name evidence="1" type="ORF">MNBD_GAMMA07-1467</name>
</gene>
<protein>
    <submittedName>
        <fullName evidence="1">Uncharacterized protein</fullName>
    </submittedName>
</protein>
<sequence length="236" mass="26076">MKTLSKAILLSLGMALPLGVMAASDDVTIRVMELDEASSNHVIEHIELPDIADEIGKVNSRRGFDHANGEENHGNHGHLDEDKIVKELTNQIEHELEREHEFENEIEDNDHDVSAIFDRVNGEREERELLGEDGPNTPDDLEDVAHHLEDITNDIDIDFDEDKDKQPELLGDIERPETLELPDAIDLSNVPIIPEISAAPVTSDLPVISEIPATLVTPEAPVASTLQLPVIQAPTL</sequence>
<dbReference type="EMBL" id="UOFF01000318">
    <property type="protein sequence ID" value="VAW57029.1"/>
    <property type="molecule type" value="Genomic_DNA"/>
</dbReference>
<dbReference type="AlphaFoldDB" id="A0A3B0X644"/>